<evidence type="ECO:0000313" key="1">
    <source>
        <dbReference type="EMBL" id="GFO10456.1"/>
    </source>
</evidence>
<protein>
    <submittedName>
        <fullName evidence="1">Uncharacterized protein</fullName>
    </submittedName>
</protein>
<comment type="caution">
    <text evidence="1">The sequence shown here is derived from an EMBL/GenBank/DDBJ whole genome shotgun (WGS) entry which is preliminary data.</text>
</comment>
<proteinExistence type="predicted"/>
<organism evidence="1 2">
    <name type="scientific">Plakobranchus ocellatus</name>
    <dbReference type="NCBI Taxonomy" id="259542"/>
    <lineage>
        <taxon>Eukaryota</taxon>
        <taxon>Metazoa</taxon>
        <taxon>Spiralia</taxon>
        <taxon>Lophotrochozoa</taxon>
        <taxon>Mollusca</taxon>
        <taxon>Gastropoda</taxon>
        <taxon>Heterobranchia</taxon>
        <taxon>Euthyneura</taxon>
        <taxon>Panpulmonata</taxon>
        <taxon>Sacoglossa</taxon>
        <taxon>Placobranchoidea</taxon>
        <taxon>Plakobranchidae</taxon>
        <taxon>Plakobranchus</taxon>
    </lineage>
</organism>
<dbReference type="Proteomes" id="UP000735302">
    <property type="component" value="Unassembled WGS sequence"/>
</dbReference>
<gene>
    <name evidence="1" type="ORF">PoB_003696100</name>
</gene>
<keyword evidence="2" id="KW-1185">Reference proteome</keyword>
<name>A0AAV4AV87_9GAST</name>
<accession>A0AAV4AV87</accession>
<dbReference type="EMBL" id="BLXT01004179">
    <property type="protein sequence ID" value="GFO10456.1"/>
    <property type="molecule type" value="Genomic_DNA"/>
</dbReference>
<dbReference type="AlphaFoldDB" id="A0AAV4AV87"/>
<evidence type="ECO:0000313" key="2">
    <source>
        <dbReference type="Proteomes" id="UP000735302"/>
    </source>
</evidence>
<sequence length="300" mass="34223">MLTIDHGIPRREYQKMLPLAKLTVSCKPPSSDISWNVQRKWDEKKRRTIQPPSSPLSLRHNTAGRMFFCLFSANPPPFPPPLSMHFIAASRALYPPSPPRVLRHLPYPSSAVSPARPPPSPLRVLRRLPCASSAVSRARPPPSPVRVFVISLVRNLPSLLLVLTISSTRSPSPPLRILGHLLCVFLLPALRILHHFLYRSSAVCSANLPLTRLLFSFHAKCKPFSLPTVECWAGHIRIHEQERTWTYFLQRSRMPPITMLQERLMAQDRVGFSASMWEVSSVEKTCKLRKRQRPFSLIMR</sequence>
<reference evidence="1 2" key="1">
    <citation type="journal article" date="2021" name="Elife">
        <title>Chloroplast acquisition without the gene transfer in kleptoplastic sea slugs, Plakobranchus ocellatus.</title>
        <authorList>
            <person name="Maeda T."/>
            <person name="Takahashi S."/>
            <person name="Yoshida T."/>
            <person name="Shimamura S."/>
            <person name="Takaki Y."/>
            <person name="Nagai Y."/>
            <person name="Toyoda A."/>
            <person name="Suzuki Y."/>
            <person name="Arimoto A."/>
            <person name="Ishii H."/>
            <person name="Satoh N."/>
            <person name="Nishiyama T."/>
            <person name="Hasebe M."/>
            <person name="Maruyama T."/>
            <person name="Minagawa J."/>
            <person name="Obokata J."/>
            <person name="Shigenobu S."/>
        </authorList>
    </citation>
    <scope>NUCLEOTIDE SEQUENCE [LARGE SCALE GENOMIC DNA]</scope>
</reference>